<accession>A0ACC8EK54</accession>
<dbReference type="EMBL" id="KV748298">
    <property type="protein sequence ID" value="OCK86593.1"/>
    <property type="molecule type" value="Genomic_DNA"/>
</dbReference>
<proteinExistence type="predicted"/>
<organism evidence="1 2">
    <name type="scientific">Cenococcum geophilum 1.58</name>
    <dbReference type="NCBI Taxonomy" id="794803"/>
    <lineage>
        <taxon>Eukaryota</taxon>
        <taxon>Fungi</taxon>
        <taxon>Dikarya</taxon>
        <taxon>Ascomycota</taxon>
        <taxon>Pezizomycotina</taxon>
        <taxon>Dothideomycetes</taxon>
        <taxon>Pleosporomycetidae</taxon>
        <taxon>Gloniales</taxon>
        <taxon>Gloniaceae</taxon>
        <taxon>Cenococcum</taxon>
    </lineage>
</organism>
<reference evidence="1 2" key="1">
    <citation type="journal article" date="2016" name="Nat. Commun.">
        <title>Ectomycorrhizal ecology is imprinted in the genome of the dominant symbiotic fungus Cenococcum geophilum.</title>
        <authorList>
            <consortium name="DOE Joint Genome Institute"/>
            <person name="Peter M."/>
            <person name="Kohler A."/>
            <person name="Ohm R.A."/>
            <person name="Kuo A."/>
            <person name="Krutzmann J."/>
            <person name="Morin E."/>
            <person name="Arend M."/>
            <person name="Barry K.W."/>
            <person name="Binder M."/>
            <person name="Choi C."/>
            <person name="Clum A."/>
            <person name="Copeland A."/>
            <person name="Grisel N."/>
            <person name="Haridas S."/>
            <person name="Kipfer T."/>
            <person name="LaButti K."/>
            <person name="Lindquist E."/>
            <person name="Lipzen A."/>
            <person name="Maire R."/>
            <person name="Meier B."/>
            <person name="Mihaltcheva S."/>
            <person name="Molinier V."/>
            <person name="Murat C."/>
            <person name="Poggeler S."/>
            <person name="Quandt C.A."/>
            <person name="Sperisen C."/>
            <person name="Tritt A."/>
            <person name="Tisserant E."/>
            <person name="Crous P.W."/>
            <person name="Henrissat B."/>
            <person name="Nehls U."/>
            <person name="Egli S."/>
            <person name="Spatafora J.W."/>
            <person name="Grigoriev I.V."/>
            <person name="Martin F.M."/>
        </authorList>
    </citation>
    <scope>NUCLEOTIDE SEQUENCE [LARGE SCALE GENOMIC DNA]</scope>
    <source>
        <strain evidence="1 2">1.58</strain>
    </source>
</reference>
<gene>
    <name evidence="1" type="ORF">K441DRAFT_598718</name>
</gene>
<feature type="non-terminal residue" evidence="1">
    <location>
        <position position="1"/>
    </location>
</feature>
<evidence type="ECO:0000313" key="1">
    <source>
        <dbReference type="EMBL" id="OCK86593.1"/>
    </source>
</evidence>
<dbReference type="Proteomes" id="UP000250078">
    <property type="component" value="Unassembled WGS sequence"/>
</dbReference>
<sequence>PDLRYLEVSPTTQYTSCQKFGHIGDRCSTRAYRYYAATHLSKDHSYSTYTIISKPCQHTTPLYINCKGNHFANSKDCETLKAAKLVHK</sequence>
<name>A0ACC8EK54_9PEZI</name>
<protein>
    <submittedName>
        <fullName evidence="1">Uncharacterized protein</fullName>
    </submittedName>
</protein>
<keyword evidence="2" id="KW-1185">Reference proteome</keyword>
<evidence type="ECO:0000313" key="2">
    <source>
        <dbReference type="Proteomes" id="UP000250078"/>
    </source>
</evidence>